<reference evidence="2" key="1">
    <citation type="submission" date="2024-05" db="EMBL/GenBank/DDBJ databases">
        <title>Pontimicrobium maritimus sp. nov., isolated form sea water.</title>
        <authorList>
            <person name="Muhammad N."/>
            <person name="Vuong T.Q."/>
            <person name="Han H.L."/>
            <person name="Kim S.-G."/>
        </authorList>
    </citation>
    <scope>NUCLEOTIDE SEQUENCE</scope>
    <source>
        <strain evidence="2">SW4</strain>
    </source>
</reference>
<dbReference type="NCBIfam" id="TIGR04131">
    <property type="entry name" value="Bac_Flav_CTERM"/>
    <property type="match status" value="1"/>
</dbReference>
<evidence type="ECO:0000256" key="1">
    <source>
        <dbReference type="SAM" id="SignalP"/>
    </source>
</evidence>
<organism evidence="2">
    <name type="scientific">Pontimicrobium sp. SW4</name>
    <dbReference type="NCBI Taxonomy" id="3153519"/>
    <lineage>
        <taxon>Bacteria</taxon>
        <taxon>Pseudomonadati</taxon>
        <taxon>Bacteroidota</taxon>
        <taxon>Flavobacteriia</taxon>
        <taxon>Flavobacteriales</taxon>
        <taxon>Flavobacteriaceae</taxon>
        <taxon>Pontimicrobium</taxon>
    </lineage>
</organism>
<feature type="signal peptide" evidence="1">
    <location>
        <begin position="1"/>
        <end position="18"/>
    </location>
</feature>
<protein>
    <submittedName>
        <fullName evidence="2">T9SS type B sorting domain-containing protein</fullName>
    </submittedName>
</protein>
<dbReference type="InterPro" id="IPR015943">
    <property type="entry name" value="WD40/YVTN_repeat-like_dom_sf"/>
</dbReference>
<accession>A0AAU7BQT7</accession>
<dbReference type="RefSeq" id="WP_347922955.1">
    <property type="nucleotide sequence ID" value="NZ_CP157199.1"/>
</dbReference>
<keyword evidence="1" id="KW-0732">Signal</keyword>
<feature type="chain" id="PRO_5043593663" evidence="1">
    <location>
        <begin position="19"/>
        <end position="908"/>
    </location>
</feature>
<sequence length="908" mass="100647">MKKKIVVICMLFTTILFSQNEANNWFFGENMGLRFNRNSPRPTVQQGSLNTLEGCASISDANGRLLFYSDGSTAWTRTHQPMPNGTDLLGDESSTQSAIIVPNPTYLNIYYLFTVGSTIEPSGYHYYTVDLSLNNGLGDISGAATDLSGSSDGGFWSEKITAVETENCDGYWVISLVDNLFYSYKVTENGVNPTPVISQVNFMSRQSRGYLKISPNGKKLAVAHQGLTSSTSGLLLYSFNNSTGVVSNDGDMIFNSGGVEAPYGIEFSSSGNMLYASTLDSDTYKLYQFDLKDTNLRTRMTLLHSELAYRGALQLGPDLKIYVTIPEEYTVGTQYLDVIHNPELKGDDCNLELDYIDFGNGRQVMQGLPPFIQSFFIINDFNIVNPNEEVTETSADLAICYDSTYTLNGPNIPGAEYFWAFNDGTTTTNIPTPSPPHQLIINSDGSNTIGTYSLFVDSHDNCDNKYEGFANITFNLPPNINSNVMLDKCDLFDNDSQDGLTTFDLRNSIDLITSNRSSNFNVYFYLNVSDAASDPLNQNSLDPIFSNTIANQIVIAKVYEIGNDCYSLSEIELIATPSTALLAANEYGCNLGDDTALFKLSDIKNNIINSLNPAGTYTVTLYDSLENAINDNEISENNYATEETTLFFKVEDNGNCYGSGQVNLLISTFPEFDSQETIIICNNSFPITLTAPIPTNIQNNYSYYWSTNDTGYQISIPSSQTVILTIVDNVSDCEKQKTFKVLSSTTPILNGITVDVGDSNTVTVSAAHNSDNLYALNNIDDVFTFNYQSENTFKNVPPGTYDVYINNVCGTVVQRIFVFGFQKFLTPNNDGYHDTWRVKGLDHDNFTFSDINIFDRYGKLLNILNPNSGWDGTFNGKKLPSSDYWFTISVNDLNNNLVTYKGHFSLVY</sequence>
<dbReference type="Pfam" id="PF13585">
    <property type="entry name" value="CHU_C"/>
    <property type="match status" value="1"/>
</dbReference>
<proteinExistence type="predicted"/>
<evidence type="ECO:0000313" key="2">
    <source>
        <dbReference type="EMBL" id="XBG60725.1"/>
    </source>
</evidence>
<dbReference type="EMBL" id="CP157199">
    <property type="protein sequence ID" value="XBG60725.1"/>
    <property type="molecule type" value="Genomic_DNA"/>
</dbReference>
<dbReference type="Gene3D" id="2.130.10.10">
    <property type="entry name" value="YVTN repeat-like/Quinoprotein amine dehydrogenase"/>
    <property type="match status" value="1"/>
</dbReference>
<dbReference type="InterPro" id="IPR026341">
    <property type="entry name" value="T9SS_type_B"/>
</dbReference>
<gene>
    <name evidence="2" type="ORF">ABGB03_12745</name>
</gene>
<dbReference type="AlphaFoldDB" id="A0AAU7BQT7"/>
<name>A0AAU7BQT7_9FLAO</name>
<dbReference type="SUPFAM" id="SSF63829">
    <property type="entry name" value="Calcium-dependent phosphotriesterase"/>
    <property type="match status" value="1"/>
</dbReference>